<feature type="signal peptide" evidence="2">
    <location>
        <begin position="1"/>
        <end position="18"/>
    </location>
</feature>
<dbReference type="SUPFAM" id="SSF48452">
    <property type="entry name" value="TPR-like"/>
    <property type="match status" value="3"/>
</dbReference>
<evidence type="ECO:0000256" key="2">
    <source>
        <dbReference type="SAM" id="SignalP"/>
    </source>
</evidence>
<dbReference type="PANTHER" id="PTHR12558:SF13">
    <property type="entry name" value="CELL DIVISION CYCLE PROTEIN 27 HOMOLOG"/>
    <property type="match status" value="1"/>
</dbReference>
<dbReference type="PROSITE" id="PS50005">
    <property type="entry name" value="TPR"/>
    <property type="match status" value="1"/>
</dbReference>
<dbReference type="PANTHER" id="PTHR12558">
    <property type="entry name" value="CELL DIVISION CYCLE 16,23,27"/>
    <property type="match status" value="1"/>
</dbReference>
<feature type="chain" id="PRO_5046455256" description="Tetratricopeptide repeat protein" evidence="2">
    <location>
        <begin position="19"/>
        <end position="614"/>
    </location>
</feature>
<dbReference type="InterPro" id="IPR011990">
    <property type="entry name" value="TPR-like_helical_dom_sf"/>
</dbReference>
<organism evidence="3 4">
    <name type="scientific">Sphingopyxis soli</name>
    <dbReference type="NCBI Taxonomy" id="592051"/>
    <lineage>
        <taxon>Bacteria</taxon>
        <taxon>Pseudomonadati</taxon>
        <taxon>Pseudomonadota</taxon>
        <taxon>Alphaproteobacteria</taxon>
        <taxon>Sphingomonadales</taxon>
        <taxon>Sphingomonadaceae</taxon>
        <taxon>Sphingopyxis</taxon>
    </lineage>
</organism>
<accession>A0ABN1M7Q3</accession>
<dbReference type="RefSeq" id="WP_215351666.1">
    <property type="nucleotide sequence ID" value="NZ_BAAAFE010000007.1"/>
</dbReference>
<evidence type="ECO:0000313" key="4">
    <source>
        <dbReference type="Proteomes" id="UP001500738"/>
    </source>
</evidence>
<gene>
    <name evidence="3" type="ORF">GCM10009115_22830</name>
</gene>
<dbReference type="SMART" id="SM00028">
    <property type="entry name" value="TPR"/>
    <property type="match status" value="6"/>
</dbReference>
<keyword evidence="2" id="KW-0732">Signal</keyword>
<reference evidence="3 4" key="1">
    <citation type="journal article" date="2019" name="Int. J. Syst. Evol. Microbiol.">
        <title>The Global Catalogue of Microorganisms (GCM) 10K type strain sequencing project: providing services to taxonomists for standard genome sequencing and annotation.</title>
        <authorList>
            <consortium name="The Broad Institute Genomics Platform"/>
            <consortium name="The Broad Institute Genome Sequencing Center for Infectious Disease"/>
            <person name="Wu L."/>
            <person name="Ma J."/>
        </authorList>
    </citation>
    <scope>NUCLEOTIDE SEQUENCE [LARGE SCALE GENOMIC DNA]</scope>
    <source>
        <strain evidence="3 4">JCM 15910</strain>
    </source>
</reference>
<proteinExistence type="predicted"/>
<dbReference type="Gene3D" id="1.25.40.10">
    <property type="entry name" value="Tetratricopeptide repeat domain"/>
    <property type="match status" value="4"/>
</dbReference>
<keyword evidence="1" id="KW-0802">TPR repeat</keyword>
<sequence length="614" mass="63793">MVRVRVLLAASLAALALAGCGDATKEGARSELRERAAKLQGDVAADPGDIATRVRLARVQIALGDGVGTEATVKAALAAGANADYLRPLLARAYELQGNGTRALEVLADGPVAPEMAGEAAWVEGDVQLAGGDLGAARAAFDRAVRALPNESALWVSVARFRDANADAAGAHDAADYAIELDAKNSAALTLKAKLVRTQQGLKPSLGWYEAALAADPANADALIEQGATFGDLGRYKDMLASLRAAVELAPGDPRIYYLQAVLAARAGNYPLARSLLQRTRGAMDDVPGFMLLSAVVELELGGQAVAATWADRLLTEQPNNFTARRILAVADWADGDAGAAADALAPVAARADADSWALLLAARLAAETGDADASAAYLARAATLARGAAAPFAASDSYGLASLSADGDPLNPAKAIPAISADMAGGNYSAAIARATRLRDANPGVADAHVLLGDAALAGGRLDLAVQAYRSAQALDASERVALRLANALYRIGDAAASRRVVMRLLANDPSSVAGERIAGSLAMDARDWDAAIGHYERIRRRIGNRDAVVLRELARAWIAKGNSEQALPMIALAYRLQPLNGEIMRIYADLLDQRGNAQAAEDLRDKAAQIGR</sequence>
<evidence type="ECO:0000256" key="1">
    <source>
        <dbReference type="PROSITE-ProRule" id="PRU00339"/>
    </source>
</evidence>
<dbReference type="Pfam" id="PF13432">
    <property type="entry name" value="TPR_16"/>
    <property type="match status" value="4"/>
</dbReference>
<dbReference type="PROSITE" id="PS51257">
    <property type="entry name" value="PROKAR_LIPOPROTEIN"/>
    <property type="match status" value="1"/>
</dbReference>
<dbReference type="Proteomes" id="UP001500738">
    <property type="component" value="Unassembled WGS sequence"/>
</dbReference>
<dbReference type="InterPro" id="IPR019734">
    <property type="entry name" value="TPR_rpt"/>
</dbReference>
<dbReference type="EMBL" id="BAAAFE010000007">
    <property type="protein sequence ID" value="GAA0865195.1"/>
    <property type="molecule type" value="Genomic_DNA"/>
</dbReference>
<keyword evidence="4" id="KW-1185">Reference proteome</keyword>
<comment type="caution">
    <text evidence="3">The sequence shown here is derived from an EMBL/GenBank/DDBJ whole genome shotgun (WGS) entry which is preliminary data.</text>
</comment>
<evidence type="ECO:0000313" key="3">
    <source>
        <dbReference type="EMBL" id="GAA0865195.1"/>
    </source>
</evidence>
<protein>
    <recommendedName>
        <fullName evidence="5">Tetratricopeptide repeat protein</fullName>
    </recommendedName>
</protein>
<feature type="repeat" description="TPR" evidence="1">
    <location>
        <begin position="220"/>
        <end position="253"/>
    </location>
</feature>
<name>A0ABN1M7Q3_9SPHN</name>
<evidence type="ECO:0008006" key="5">
    <source>
        <dbReference type="Google" id="ProtNLM"/>
    </source>
</evidence>